<proteinExistence type="predicted"/>
<dbReference type="AlphaFoldDB" id="A0A923RMD3"/>
<reference evidence="1" key="1">
    <citation type="submission" date="2020-08" db="EMBL/GenBank/DDBJ databases">
        <title>Genome public.</title>
        <authorList>
            <person name="Liu C."/>
            <person name="Sun Q."/>
        </authorList>
    </citation>
    <scope>NUCLEOTIDE SEQUENCE</scope>
    <source>
        <strain evidence="1">NSJ-68</strain>
    </source>
</reference>
<sequence length="277" mass="30696">MYNQNSDLMKQEKFMLPTMIEGDFSAEELAEDADGLQMSFQRVKIPAGGTLQFEMPSDDPDNPDYEKNLVGVILHNHATCAYWPAGSEYDDDTTPLCSSVDGKVGIGTPGGACAACVMNRFGSAPDGSKGKACKNMRVLYLLRSGEYMPLQVNLPPTSIKPFKEFLNRAFMLRRRATYGSIVQIGLKRENNGTNDYSVATFKLLQDFQGEELAQIRAYANSFKEQIKLLLQQRAEITEEQRDTGCDYVIEPGAMTNEPADGHYTVSQINGDCEQLPA</sequence>
<gene>
    <name evidence="1" type="ORF">H8S44_00680</name>
</gene>
<evidence type="ECO:0000313" key="1">
    <source>
        <dbReference type="EMBL" id="MBC5658300.1"/>
    </source>
</evidence>
<evidence type="ECO:0000313" key="2">
    <source>
        <dbReference type="Proteomes" id="UP000649345"/>
    </source>
</evidence>
<dbReference type="EMBL" id="JACOOR010000001">
    <property type="protein sequence ID" value="MBC5658300.1"/>
    <property type="molecule type" value="Genomic_DNA"/>
</dbReference>
<dbReference type="Proteomes" id="UP000649345">
    <property type="component" value="Unassembled WGS sequence"/>
</dbReference>
<keyword evidence="2" id="KW-1185">Reference proteome</keyword>
<name>A0A923RMD3_9FIRM</name>
<organism evidence="1 2">
    <name type="scientific">Anaerosacchariphilus hominis</name>
    <dbReference type="NCBI Taxonomy" id="2763017"/>
    <lineage>
        <taxon>Bacteria</taxon>
        <taxon>Bacillati</taxon>
        <taxon>Bacillota</taxon>
        <taxon>Clostridia</taxon>
        <taxon>Lachnospirales</taxon>
        <taxon>Lachnospiraceae</taxon>
        <taxon>Anaerosacchariphilus</taxon>
    </lineage>
</organism>
<dbReference type="RefSeq" id="WP_006874319.1">
    <property type="nucleotide sequence ID" value="NZ_JACOOR010000001.1"/>
</dbReference>
<accession>A0A923RMD3</accession>
<protein>
    <submittedName>
        <fullName evidence="1">Uncharacterized protein</fullName>
    </submittedName>
</protein>
<comment type="caution">
    <text evidence="1">The sequence shown here is derived from an EMBL/GenBank/DDBJ whole genome shotgun (WGS) entry which is preliminary data.</text>
</comment>